<feature type="domain" description="PAC" evidence="4">
    <location>
        <begin position="116"/>
        <end position="168"/>
    </location>
</feature>
<dbReference type="SMART" id="SM00086">
    <property type="entry name" value="PAC"/>
    <property type="match status" value="1"/>
</dbReference>
<dbReference type="Pfam" id="PF08448">
    <property type="entry name" value="PAS_4"/>
    <property type="match status" value="1"/>
</dbReference>
<dbReference type="AlphaFoldDB" id="A0A2L0F1V7"/>
<dbReference type="CDD" id="cd07041">
    <property type="entry name" value="STAS_RsbR_RsbS_like"/>
    <property type="match status" value="1"/>
</dbReference>
<dbReference type="Gene3D" id="3.30.750.24">
    <property type="entry name" value="STAS domain"/>
    <property type="match status" value="1"/>
</dbReference>
<keyword evidence="1" id="KW-0597">Phosphoprotein</keyword>
<dbReference type="InterPro" id="IPR001610">
    <property type="entry name" value="PAC"/>
</dbReference>
<dbReference type="InterPro" id="IPR000700">
    <property type="entry name" value="PAS-assoc_C"/>
</dbReference>
<dbReference type="RefSeq" id="WP_104983903.1">
    <property type="nucleotide sequence ID" value="NZ_CP012673.1"/>
</dbReference>
<evidence type="ECO:0000259" key="5">
    <source>
        <dbReference type="PROSITE" id="PS50801"/>
    </source>
</evidence>
<dbReference type="SUPFAM" id="SSF55785">
    <property type="entry name" value="PYP-like sensor domain (PAS domain)"/>
    <property type="match status" value="1"/>
</dbReference>
<reference evidence="6 7" key="1">
    <citation type="submission" date="2015-09" db="EMBL/GenBank/DDBJ databases">
        <title>Sorangium comparison.</title>
        <authorList>
            <person name="Zaburannyi N."/>
            <person name="Bunk B."/>
            <person name="Overmann J."/>
            <person name="Mueller R."/>
        </authorList>
    </citation>
    <scope>NUCLEOTIDE SEQUENCE [LARGE SCALE GENOMIC DNA]</scope>
    <source>
        <strain evidence="6 7">So ce26</strain>
    </source>
</reference>
<feature type="coiled-coil region" evidence="2">
    <location>
        <begin position="8"/>
        <end position="42"/>
    </location>
</feature>
<accession>A0A2L0F1V7</accession>
<dbReference type="EMBL" id="CP012673">
    <property type="protein sequence ID" value="AUX45540.1"/>
    <property type="molecule type" value="Genomic_DNA"/>
</dbReference>
<dbReference type="InterPro" id="IPR036513">
    <property type="entry name" value="STAS_dom_sf"/>
</dbReference>
<dbReference type="CDD" id="cd00130">
    <property type="entry name" value="PAS"/>
    <property type="match status" value="1"/>
</dbReference>
<dbReference type="Proteomes" id="UP000238348">
    <property type="component" value="Chromosome"/>
</dbReference>
<proteinExistence type="predicted"/>
<evidence type="ECO:0000256" key="1">
    <source>
        <dbReference type="ARBA" id="ARBA00022553"/>
    </source>
</evidence>
<dbReference type="PANTHER" id="PTHR33745">
    <property type="entry name" value="RSBT ANTAGONIST PROTEIN RSBS-RELATED"/>
    <property type="match status" value="1"/>
</dbReference>
<dbReference type="SUPFAM" id="SSF52091">
    <property type="entry name" value="SpoIIaa-like"/>
    <property type="match status" value="1"/>
</dbReference>
<evidence type="ECO:0000256" key="2">
    <source>
        <dbReference type="SAM" id="Coils"/>
    </source>
</evidence>
<name>A0A2L0F1V7_SORCE</name>
<keyword evidence="2" id="KW-0175">Coiled coil</keyword>
<organism evidence="6 7">
    <name type="scientific">Sorangium cellulosum</name>
    <name type="common">Polyangium cellulosum</name>
    <dbReference type="NCBI Taxonomy" id="56"/>
    <lineage>
        <taxon>Bacteria</taxon>
        <taxon>Pseudomonadati</taxon>
        <taxon>Myxococcota</taxon>
        <taxon>Polyangia</taxon>
        <taxon>Polyangiales</taxon>
        <taxon>Polyangiaceae</taxon>
        <taxon>Sorangium</taxon>
    </lineage>
</organism>
<gene>
    <name evidence="6" type="ORF">SOCE26_070340</name>
</gene>
<protein>
    <submittedName>
        <fullName evidence="6">Anti-anti sigma factor protein</fullName>
    </submittedName>
</protein>
<evidence type="ECO:0000259" key="4">
    <source>
        <dbReference type="PROSITE" id="PS50113"/>
    </source>
</evidence>
<dbReference type="InterPro" id="IPR051932">
    <property type="entry name" value="Bact_StressResp_Reg"/>
</dbReference>
<dbReference type="InterPro" id="IPR000014">
    <property type="entry name" value="PAS"/>
</dbReference>
<dbReference type="InterPro" id="IPR035965">
    <property type="entry name" value="PAS-like_dom_sf"/>
</dbReference>
<dbReference type="SMART" id="SM00091">
    <property type="entry name" value="PAS"/>
    <property type="match status" value="1"/>
</dbReference>
<dbReference type="InterPro" id="IPR013656">
    <property type="entry name" value="PAS_4"/>
</dbReference>
<feature type="domain" description="PAS" evidence="3">
    <location>
        <begin position="49"/>
        <end position="96"/>
    </location>
</feature>
<dbReference type="Pfam" id="PF01740">
    <property type="entry name" value="STAS"/>
    <property type="match status" value="1"/>
</dbReference>
<feature type="coiled-coil region" evidence="2">
    <location>
        <begin position="159"/>
        <end position="186"/>
    </location>
</feature>
<evidence type="ECO:0000313" key="7">
    <source>
        <dbReference type="Proteomes" id="UP000238348"/>
    </source>
</evidence>
<dbReference type="NCBIfam" id="TIGR00229">
    <property type="entry name" value="sensory_box"/>
    <property type="match status" value="1"/>
</dbReference>
<dbReference type="PROSITE" id="PS50113">
    <property type="entry name" value="PAC"/>
    <property type="match status" value="1"/>
</dbReference>
<dbReference type="PROSITE" id="PS50112">
    <property type="entry name" value="PAS"/>
    <property type="match status" value="1"/>
</dbReference>
<feature type="domain" description="STAS" evidence="5">
    <location>
        <begin position="191"/>
        <end position="302"/>
    </location>
</feature>
<evidence type="ECO:0000259" key="3">
    <source>
        <dbReference type="PROSITE" id="PS50112"/>
    </source>
</evidence>
<dbReference type="PROSITE" id="PS50801">
    <property type="entry name" value="STAS"/>
    <property type="match status" value="1"/>
</dbReference>
<evidence type="ECO:0000313" key="6">
    <source>
        <dbReference type="EMBL" id="AUX45540.1"/>
    </source>
</evidence>
<dbReference type="PANTHER" id="PTHR33745:SF3">
    <property type="entry name" value="RSBT CO-ANTAGONIST PROTEIN RSBRC"/>
    <property type="match status" value="1"/>
</dbReference>
<dbReference type="OrthoDB" id="5422462at2"/>
<dbReference type="Gene3D" id="3.30.450.20">
    <property type="entry name" value="PAS domain"/>
    <property type="match status" value="1"/>
</dbReference>
<dbReference type="InterPro" id="IPR002645">
    <property type="entry name" value="STAS_dom"/>
</dbReference>
<sequence length="315" mass="34029">MNDDPEDSAAQQEELAALRRQVADLEQQVAGLRDREATLRERLLEQSALLDELPAIVSLKDREHRFLIANKAFTETFGLSSSQILGKSDLELFPPETAHIYLQNDELTMAAGAPRRNVELLGSRADGTPLWTMESHIPRRDVNGEVIGLLSVLIDITDRKEAEAALQKTEAELRAALARQEQMLATMLAMSAPVLPIHRGILVLPLVGHIDAARSSHIVEALLSAVERHAAGHVIVDLTGVPVVDEAIAAHLVRAASALRLLGARSIFVGISPAIARTLAHLEVDLAGITLLGDLQAGMSHALAQTGHTIRRVAL</sequence>